<dbReference type="Pfam" id="PF01381">
    <property type="entry name" value="HTH_3"/>
    <property type="match status" value="1"/>
</dbReference>
<organism evidence="6 7">
    <name type="scientific">Kaustia mangrovi</name>
    <dbReference type="NCBI Taxonomy" id="2593653"/>
    <lineage>
        <taxon>Bacteria</taxon>
        <taxon>Pseudomonadati</taxon>
        <taxon>Pseudomonadota</taxon>
        <taxon>Alphaproteobacteria</taxon>
        <taxon>Hyphomicrobiales</taxon>
        <taxon>Parvibaculaceae</taxon>
        <taxon>Kaustia</taxon>
    </lineage>
</organism>
<dbReference type="PANTHER" id="PTHR40661:SF3">
    <property type="entry name" value="FELS-1 PROPHAGE TRANSCRIPTIONAL REGULATOR"/>
    <property type="match status" value="1"/>
</dbReference>
<dbReference type="GO" id="GO:0003677">
    <property type="term" value="F:DNA binding"/>
    <property type="evidence" value="ECO:0007669"/>
    <property type="project" value="UniProtKB-KW"/>
</dbReference>
<reference evidence="6 7" key="1">
    <citation type="submission" date="2020-06" db="EMBL/GenBank/DDBJ databases">
        <title>Genome sequence of 2 isolates from Red Sea Mangroves.</title>
        <authorList>
            <person name="Sefrji F."/>
            <person name="Michoud G."/>
            <person name="Merlino G."/>
            <person name="Daffonchio D."/>
        </authorList>
    </citation>
    <scope>NUCLEOTIDE SEQUENCE [LARGE SCALE GENOMIC DNA]</scope>
    <source>
        <strain evidence="6 7">R1DC25</strain>
    </source>
</reference>
<dbReference type="InterPro" id="IPR001387">
    <property type="entry name" value="Cro/C1-type_HTH"/>
</dbReference>
<feature type="region of interest" description="Disordered" evidence="4">
    <location>
        <begin position="74"/>
        <end position="93"/>
    </location>
</feature>
<dbReference type="KEGG" id="kmn:HW532_18330"/>
<dbReference type="EMBL" id="CP058214">
    <property type="protein sequence ID" value="QPC44480.1"/>
    <property type="molecule type" value="Genomic_DNA"/>
</dbReference>
<evidence type="ECO:0000259" key="5">
    <source>
        <dbReference type="PROSITE" id="PS50943"/>
    </source>
</evidence>
<gene>
    <name evidence="6" type="ORF">HW532_18330</name>
</gene>
<proteinExistence type="predicted"/>
<evidence type="ECO:0000256" key="3">
    <source>
        <dbReference type="ARBA" id="ARBA00023163"/>
    </source>
</evidence>
<keyword evidence="7" id="KW-1185">Reference proteome</keyword>
<evidence type="ECO:0000313" key="6">
    <source>
        <dbReference type="EMBL" id="QPC44480.1"/>
    </source>
</evidence>
<dbReference type="SUPFAM" id="SSF47413">
    <property type="entry name" value="lambda repressor-like DNA-binding domains"/>
    <property type="match status" value="1"/>
</dbReference>
<dbReference type="Proteomes" id="UP000593594">
    <property type="component" value="Chromosome"/>
</dbReference>
<keyword evidence="1" id="KW-0805">Transcription regulation</keyword>
<evidence type="ECO:0000256" key="4">
    <source>
        <dbReference type="SAM" id="MobiDB-lite"/>
    </source>
</evidence>
<keyword evidence="2" id="KW-0238">DNA-binding</keyword>
<keyword evidence="3" id="KW-0804">Transcription</keyword>
<accession>A0A7S8C6U3</accession>
<evidence type="ECO:0000313" key="7">
    <source>
        <dbReference type="Proteomes" id="UP000593594"/>
    </source>
</evidence>
<protein>
    <submittedName>
        <fullName evidence="6">Helix-turn-helix domain-containing protein</fullName>
    </submittedName>
</protein>
<feature type="domain" description="HTH cro/C1-type" evidence="5">
    <location>
        <begin position="12"/>
        <end position="67"/>
    </location>
</feature>
<evidence type="ECO:0000256" key="2">
    <source>
        <dbReference type="ARBA" id="ARBA00023125"/>
    </source>
</evidence>
<name>A0A7S8C6U3_9HYPH</name>
<dbReference type="PROSITE" id="PS50943">
    <property type="entry name" value="HTH_CROC1"/>
    <property type="match status" value="1"/>
</dbReference>
<dbReference type="SMART" id="SM00530">
    <property type="entry name" value="HTH_XRE"/>
    <property type="match status" value="1"/>
</dbReference>
<dbReference type="PANTHER" id="PTHR40661">
    <property type="match status" value="1"/>
</dbReference>
<evidence type="ECO:0000256" key="1">
    <source>
        <dbReference type="ARBA" id="ARBA00023015"/>
    </source>
</evidence>
<dbReference type="Gene3D" id="1.10.260.40">
    <property type="entry name" value="lambda repressor-like DNA-binding domains"/>
    <property type="match status" value="1"/>
</dbReference>
<dbReference type="InterPro" id="IPR010982">
    <property type="entry name" value="Lambda_DNA-bd_dom_sf"/>
</dbReference>
<sequence length="174" mass="18921">MTVQDANRKAFIERLRALLAGRSARSFALEAGIPPTTFTQVLSGESDPRRATLAAIAKAANVSLDWLVEGQGPMRKGEAADPTRQAPSSTPGIQAAVFKEVSRAVTRVHEEEGVKLPPDALSDELTRAYNALLERAEDAGDRDELLSLVPWLEARLRKRLREARAAPGDGKRRA</sequence>
<dbReference type="AlphaFoldDB" id="A0A7S8C6U3"/>